<dbReference type="GO" id="GO:0005739">
    <property type="term" value="C:mitochondrion"/>
    <property type="evidence" value="ECO:0007669"/>
    <property type="project" value="UniProtKB-SubCell"/>
</dbReference>
<dbReference type="Pfam" id="PF01535">
    <property type="entry name" value="PPR"/>
    <property type="match status" value="3"/>
</dbReference>
<dbReference type="GO" id="GO:0009451">
    <property type="term" value="P:RNA modification"/>
    <property type="evidence" value="ECO:0007669"/>
    <property type="project" value="InterPro"/>
</dbReference>
<accession>A0A3S3MSW8</accession>
<feature type="compositionally biased region" description="Basic and acidic residues" evidence="6">
    <location>
        <begin position="154"/>
        <end position="164"/>
    </location>
</feature>
<dbReference type="InterPro" id="IPR046960">
    <property type="entry name" value="PPR_At4g14850-like_plant"/>
</dbReference>
<dbReference type="InterPro" id="IPR032867">
    <property type="entry name" value="DYW_dom"/>
</dbReference>
<dbReference type="OrthoDB" id="1932290at2759"/>
<keyword evidence="2" id="KW-0677">Repeat</keyword>
<name>A0A3S3MSW8_9MAGN</name>
<protein>
    <submittedName>
        <fullName evidence="8">Pentatricopeptide repeat-containing protein, mitochondrial</fullName>
    </submittedName>
</protein>
<feature type="region of interest" description="Disordered" evidence="6">
    <location>
        <begin position="377"/>
        <end position="396"/>
    </location>
</feature>
<sequence length="795" mass="90443">MSNKRATILAIRSSVAALSKVRSSDYNLLHFVKTSAFIRHTSTAAAAPDGRTYIEKDPHVQHSPNGDFHQNPDAVYRENLRSIPQEPRRENPREFWGNPDGFYRENNPRQEFQRKPIGVNPRQEVQQNPNGFYRESPGQGFQQNPDGVYGDNSSRQDFRHKPIEGRSSLDSLRSPNGFHTDYRTREPSQNPNGHYIDNPPREDFRQYNRGHYQERPPQEGFQQYGDGYSGQNRRDPVQQHPHGFSYGENRKEDFQQNFNISPREGPVGFQQNSNGLYRENRVEFQQHSLGYSREIPSDYHQNNNPYHGGNHPRGGFHQHPSGHQGENPREDFQQNSTEFHGFGSNAIQQNSNAYSGGNPREFQQSLSGFQRETDNMNAVGSVQPSGEAAESVESSGYKGTLDELDDFCKEGKAKEAVEVLSLIESQGTVVDLPRYLRLLQVCGDVKSPEAAKTVHVHISRSMVRVEVKVNNRILEVYLKCGCVDDAYQLFEKMPERNMSSWDTMITGLANNGLGENAIDVFSKFKQVGLRPDARLFISVFLACSVLNAVDEGMLHFESMNKDYGIVPTMDHYVGVVDMLGQAGYLDEAMDFIEEMPFEPSADVWETLMNLCRLHGNIELGDRCAELVEHLDPSRLTEQSKEGLVPVKASDLEKEKEKKKLSGQKLLEVRTKVHEYRAGDTSHPEKDRIYAQLSNLRGQMREAGYVPDTKFVLHDIDQESKEEALLYHSERLAVSYGLISSPARSPIRIIKNLRICGDCHNALKIISKLVGREFIVRDAKRFHHFRDGLCSCGDYW</sequence>
<dbReference type="PANTHER" id="PTHR47926">
    <property type="entry name" value="PENTATRICOPEPTIDE REPEAT-CONTAINING PROTEIN"/>
    <property type="match status" value="1"/>
</dbReference>
<dbReference type="GO" id="GO:0008270">
    <property type="term" value="F:zinc ion binding"/>
    <property type="evidence" value="ECO:0007669"/>
    <property type="project" value="InterPro"/>
</dbReference>
<comment type="caution">
    <text evidence="8">The sequence shown here is derived from an EMBL/GenBank/DDBJ whole genome shotgun (WGS) entry which is preliminary data.</text>
</comment>
<dbReference type="Pfam" id="PF14432">
    <property type="entry name" value="DYW_deaminase"/>
    <property type="match status" value="1"/>
</dbReference>
<dbReference type="STRING" id="337451.A0A3S3MSW8"/>
<feature type="region of interest" description="Disordered" evidence="6">
    <location>
        <begin position="294"/>
        <end position="363"/>
    </location>
</feature>
<feature type="compositionally biased region" description="Polar residues" evidence="6">
    <location>
        <begin position="139"/>
        <end position="153"/>
    </location>
</feature>
<evidence type="ECO:0000256" key="2">
    <source>
        <dbReference type="ARBA" id="ARBA00022737"/>
    </source>
</evidence>
<dbReference type="Proteomes" id="UP000283530">
    <property type="component" value="Unassembled WGS sequence"/>
</dbReference>
<evidence type="ECO:0000256" key="5">
    <source>
        <dbReference type="PROSITE-ProRule" id="PRU00708"/>
    </source>
</evidence>
<evidence type="ECO:0000256" key="3">
    <source>
        <dbReference type="ARBA" id="ARBA00022946"/>
    </source>
</evidence>
<dbReference type="Gene3D" id="1.25.40.10">
    <property type="entry name" value="Tetratricopeptide repeat domain"/>
    <property type="match status" value="1"/>
</dbReference>
<feature type="compositionally biased region" description="Low complexity" evidence="6">
    <location>
        <begin position="385"/>
        <end position="396"/>
    </location>
</feature>
<keyword evidence="4" id="KW-0496">Mitochondrion</keyword>
<feature type="compositionally biased region" description="Basic and acidic residues" evidence="6">
    <location>
        <begin position="81"/>
        <end position="93"/>
    </location>
</feature>
<feature type="compositionally biased region" description="Polar residues" evidence="6">
    <location>
        <begin position="345"/>
        <end position="363"/>
    </location>
</feature>
<dbReference type="InterPro" id="IPR011990">
    <property type="entry name" value="TPR-like_helical_dom_sf"/>
</dbReference>
<keyword evidence="3" id="KW-0809">Transit peptide</keyword>
<dbReference type="EMBL" id="QPKB01000001">
    <property type="protein sequence ID" value="RWR74223.1"/>
    <property type="molecule type" value="Genomic_DNA"/>
</dbReference>
<feature type="domain" description="DYW" evidence="7">
    <location>
        <begin position="703"/>
        <end position="795"/>
    </location>
</feature>
<evidence type="ECO:0000256" key="6">
    <source>
        <dbReference type="SAM" id="MobiDB-lite"/>
    </source>
</evidence>
<feature type="region of interest" description="Disordered" evidence="6">
    <location>
        <begin position="81"/>
        <end position="249"/>
    </location>
</feature>
<dbReference type="GO" id="GO:0003723">
    <property type="term" value="F:RNA binding"/>
    <property type="evidence" value="ECO:0007669"/>
    <property type="project" value="InterPro"/>
</dbReference>
<keyword evidence="9" id="KW-1185">Reference proteome</keyword>
<feature type="repeat" description="PPR" evidence="5">
    <location>
        <begin position="497"/>
        <end position="531"/>
    </location>
</feature>
<feature type="compositionally biased region" description="Basic and acidic residues" evidence="6">
    <location>
        <begin position="199"/>
        <end position="217"/>
    </location>
</feature>
<evidence type="ECO:0000313" key="8">
    <source>
        <dbReference type="EMBL" id="RWR74223.1"/>
    </source>
</evidence>
<dbReference type="AlphaFoldDB" id="A0A3S3MSW8"/>
<organism evidence="8 9">
    <name type="scientific">Cinnamomum micranthum f. kanehirae</name>
    <dbReference type="NCBI Taxonomy" id="337451"/>
    <lineage>
        <taxon>Eukaryota</taxon>
        <taxon>Viridiplantae</taxon>
        <taxon>Streptophyta</taxon>
        <taxon>Embryophyta</taxon>
        <taxon>Tracheophyta</taxon>
        <taxon>Spermatophyta</taxon>
        <taxon>Magnoliopsida</taxon>
        <taxon>Magnoliidae</taxon>
        <taxon>Laurales</taxon>
        <taxon>Lauraceae</taxon>
        <taxon>Cinnamomum</taxon>
    </lineage>
</organism>
<dbReference type="PANTHER" id="PTHR47926:SF388">
    <property type="entry name" value="DYW DOMAIN-CONTAINING PROTEIN"/>
    <property type="match status" value="1"/>
</dbReference>
<reference evidence="8 9" key="1">
    <citation type="journal article" date="2019" name="Nat. Plants">
        <title>Stout camphor tree genome fills gaps in understanding of flowering plant genome evolution.</title>
        <authorList>
            <person name="Chaw S.M."/>
            <person name="Liu Y.C."/>
            <person name="Wu Y.W."/>
            <person name="Wang H.Y."/>
            <person name="Lin C.I."/>
            <person name="Wu C.S."/>
            <person name="Ke H.M."/>
            <person name="Chang L.Y."/>
            <person name="Hsu C.Y."/>
            <person name="Yang H.T."/>
            <person name="Sudianto E."/>
            <person name="Hsu M.H."/>
            <person name="Wu K.P."/>
            <person name="Wang L.N."/>
            <person name="Leebens-Mack J.H."/>
            <person name="Tsai I.J."/>
        </authorList>
    </citation>
    <scope>NUCLEOTIDE SEQUENCE [LARGE SCALE GENOMIC DNA]</scope>
    <source>
        <strain evidence="9">cv. Chaw 1501</strain>
        <tissue evidence="8">Young leaves</tissue>
    </source>
</reference>
<dbReference type="FunFam" id="1.25.40.10:FF:000503">
    <property type="entry name" value="Pentatricopeptide repeat-containing protein, mitochondrial"/>
    <property type="match status" value="1"/>
</dbReference>
<dbReference type="NCBIfam" id="TIGR00756">
    <property type="entry name" value="PPR"/>
    <property type="match status" value="1"/>
</dbReference>
<feature type="compositionally biased region" description="Basic and acidic residues" evidence="6">
    <location>
        <begin position="102"/>
        <end position="114"/>
    </location>
</feature>
<evidence type="ECO:0000313" key="9">
    <source>
        <dbReference type="Proteomes" id="UP000283530"/>
    </source>
</evidence>
<gene>
    <name evidence="8" type="ORF">CKAN_00254300</name>
</gene>
<dbReference type="PROSITE" id="PS51375">
    <property type="entry name" value="PPR"/>
    <property type="match status" value="1"/>
</dbReference>
<evidence type="ECO:0000256" key="1">
    <source>
        <dbReference type="ARBA" id="ARBA00004173"/>
    </source>
</evidence>
<evidence type="ECO:0000259" key="7">
    <source>
        <dbReference type="Pfam" id="PF14432"/>
    </source>
</evidence>
<proteinExistence type="predicted"/>
<evidence type="ECO:0000256" key="4">
    <source>
        <dbReference type="ARBA" id="ARBA00023128"/>
    </source>
</evidence>
<dbReference type="InterPro" id="IPR002885">
    <property type="entry name" value="PPR_rpt"/>
</dbReference>
<comment type="subcellular location">
    <subcellularLocation>
        <location evidence="1">Mitochondrion</location>
    </subcellularLocation>
</comment>